<dbReference type="EMBL" id="GBXM01002557">
    <property type="protein sequence ID" value="JAI06021.1"/>
    <property type="molecule type" value="Transcribed_RNA"/>
</dbReference>
<accession>A0A0E9XVX9</accession>
<reference evidence="1" key="1">
    <citation type="submission" date="2014-11" db="EMBL/GenBank/DDBJ databases">
        <authorList>
            <person name="Amaro Gonzalez C."/>
        </authorList>
    </citation>
    <scope>NUCLEOTIDE SEQUENCE</scope>
</reference>
<protein>
    <submittedName>
        <fullName evidence="1">Uncharacterized protein</fullName>
    </submittedName>
</protein>
<evidence type="ECO:0000313" key="1">
    <source>
        <dbReference type="EMBL" id="JAI06021.1"/>
    </source>
</evidence>
<proteinExistence type="predicted"/>
<name>A0A0E9XVX9_ANGAN</name>
<reference evidence="1" key="2">
    <citation type="journal article" date="2015" name="Fish Shellfish Immunol.">
        <title>Early steps in the European eel (Anguilla anguilla)-Vibrio vulnificus interaction in the gills: Role of the RtxA13 toxin.</title>
        <authorList>
            <person name="Callol A."/>
            <person name="Pajuelo D."/>
            <person name="Ebbesson L."/>
            <person name="Teles M."/>
            <person name="MacKenzie S."/>
            <person name="Amaro C."/>
        </authorList>
    </citation>
    <scope>NUCLEOTIDE SEQUENCE</scope>
</reference>
<organism evidence="1">
    <name type="scientific">Anguilla anguilla</name>
    <name type="common">European freshwater eel</name>
    <name type="synonym">Muraena anguilla</name>
    <dbReference type="NCBI Taxonomy" id="7936"/>
    <lineage>
        <taxon>Eukaryota</taxon>
        <taxon>Metazoa</taxon>
        <taxon>Chordata</taxon>
        <taxon>Craniata</taxon>
        <taxon>Vertebrata</taxon>
        <taxon>Euteleostomi</taxon>
        <taxon>Actinopterygii</taxon>
        <taxon>Neopterygii</taxon>
        <taxon>Teleostei</taxon>
        <taxon>Anguilliformes</taxon>
        <taxon>Anguillidae</taxon>
        <taxon>Anguilla</taxon>
    </lineage>
</organism>
<dbReference type="AlphaFoldDB" id="A0A0E9XVX9"/>
<sequence length="58" mass="6475">MCGQLDWNTDLKSEGAVNKSEFLQFVRLSMETVNEVVDGVCRLLRGVLSLCGAALYFF</sequence>